<dbReference type="PRINTS" id="PR01021">
    <property type="entry name" value="OMPADOMAIN"/>
</dbReference>
<dbReference type="PROSITE" id="PS51257">
    <property type="entry name" value="PROKAR_LIPOPROTEIN"/>
    <property type="match status" value="1"/>
</dbReference>
<dbReference type="InterPro" id="IPR036737">
    <property type="entry name" value="OmpA-like_sf"/>
</dbReference>
<evidence type="ECO:0000313" key="8">
    <source>
        <dbReference type="Proteomes" id="UP000295341"/>
    </source>
</evidence>
<dbReference type="AlphaFoldDB" id="A0A4R7PAH0"/>
<organism evidence="7 8">
    <name type="scientific">Panacagrimonas perspica</name>
    <dbReference type="NCBI Taxonomy" id="381431"/>
    <lineage>
        <taxon>Bacteria</taxon>
        <taxon>Pseudomonadati</taxon>
        <taxon>Pseudomonadota</taxon>
        <taxon>Gammaproteobacteria</taxon>
        <taxon>Nevskiales</taxon>
        <taxon>Nevskiaceae</taxon>
        <taxon>Panacagrimonas</taxon>
    </lineage>
</organism>
<comment type="caution">
    <text evidence="7">The sequence shown here is derived from an EMBL/GenBank/DDBJ whole genome shotgun (WGS) entry which is preliminary data.</text>
</comment>
<dbReference type="InterPro" id="IPR006665">
    <property type="entry name" value="OmpA-like"/>
</dbReference>
<evidence type="ECO:0000313" key="7">
    <source>
        <dbReference type="EMBL" id="TDU30898.1"/>
    </source>
</evidence>
<dbReference type="GO" id="GO:0009279">
    <property type="term" value="C:cell outer membrane"/>
    <property type="evidence" value="ECO:0007669"/>
    <property type="project" value="UniProtKB-SubCell"/>
</dbReference>
<name>A0A4R7PAH0_9GAMM</name>
<dbReference type="RefSeq" id="WP_133879533.1">
    <property type="nucleotide sequence ID" value="NZ_MWIN01000022.1"/>
</dbReference>
<dbReference type="PROSITE" id="PS51123">
    <property type="entry name" value="OMPA_2"/>
    <property type="match status" value="1"/>
</dbReference>
<dbReference type="CDD" id="cd07185">
    <property type="entry name" value="OmpA_C-like"/>
    <property type="match status" value="1"/>
</dbReference>
<keyword evidence="2 4" id="KW-0472">Membrane</keyword>
<feature type="region of interest" description="Disordered" evidence="5">
    <location>
        <begin position="171"/>
        <end position="193"/>
    </location>
</feature>
<dbReference type="PANTHER" id="PTHR30329">
    <property type="entry name" value="STATOR ELEMENT OF FLAGELLAR MOTOR COMPLEX"/>
    <property type="match status" value="1"/>
</dbReference>
<proteinExistence type="predicted"/>
<evidence type="ECO:0000256" key="1">
    <source>
        <dbReference type="ARBA" id="ARBA00004442"/>
    </source>
</evidence>
<dbReference type="Gene3D" id="3.30.1330.60">
    <property type="entry name" value="OmpA-like domain"/>
    <property type="match status" value="1"/>
</dbReference>
<evidence type="ECO:0000259" key="6">
    <source>
        <dbReference type="PROSITE" id="PS51123"/>
    </source>
</evidence>
<dbReference type="Pfam" id="PF00691">
    <property type="entry name" value="OmpA"/>
    <property type="match status" value="1"/>
</dbReference>
<dbReference type="OrthoDB" id="8586796at2"/>
<dbReference type="SUPFAM" id="SSF103088">
    <property type="entry name" value="OmpA-like"/>
    <property type="match status" value="1"/>
</dbReference>
<evidence type="ECO:0000256" key="4">
    <source>
        <dbReference type="PROSITE-ProRule" id="PRU00473"/>
    </source>
</evidence>
<dbReference type="InterPro" id="IPR006664">
    <property type="entry name" value="OMP_bac"/>
</dbReference>
<evidence type="ECO:0000256" key="3">
    <source>
        <dbReference type="ARBA" id="ARBA00023237"/>
    </source>
</evidence>
<dbReference type="InterPro" id="IPR050330">
    <property type="entry name" value="Bact_OuterMem_StrucFunc"/>
</dbReference>
<evidence type="ECO:0000256" key="2">
    <source>
        <dbReference type="ARBA" id="ARBA00023136"/>
    </source>
</evidence>
<sequence>MKLRAALLVVLLAGCATHDRVILLPNSDGGVGKIAILRDGQETVIGEPYASANTDDRGHLDSAILEAADVRKEFDAELAGLPARPVTRNLYFRADSTLLTAESEAEATAIFNELAARSAVEIVLVGHSDTQGSERHNDQLSLTRAMLVRARLIATGISAFNISVAGMGERSPIVPTPDGVDEPRNRRVELHAR</sequence>
<accession>A0A4R7PAH0</accession>
<keyword evidence="3" id="KW-0998">Cell outer membrane</keyword>
<protein>
    <submittedName>
        <fullName evidence="7">Outer membrane protein OmpA-like peptidoglycan-associated protein</fullName>
    </submittedName>
</protein>
<dbReference type="PANTHER" id="PTHR30329:SF21">
    <property type="entry name" value="LIPOPROTEIN YIAD-RELATED"/>
    <property type="match status" value="1"/>
</dbReference>
<dbReference type="Proteomes" id="UP000295341">
    <property type="component" value="Unassembled WGS sequence"/>
</dbReference>
<feature type="domain" description="OmpA-like" evidence="6">
    <location>
        <begin position="79"/>
        <end position="193"/>
    </location>
</feature>
<gene>
    <name evidence="7" type="ORF">DFR24_0255</name>
</gene>
<reference evidence="7 8" key="1">
    <citation type="submission" date="2019-03" db="EMBL/GenBank/DDBJ databases">
        <title>Genomic Encyclopedia of Type Strains, Phase IV (KMG-IV): sequencing the most valuable type-strain genomes for metagenomic binning, comparative biology and taxonomic classification.</title>
        <authorList>
            <person name="Goeker M."/>
        </authorList>
    </citation>
    <scope>NUCLEOTIDE SEQUENCE [LARGE SCALE GENOMIC DNA]</scope>
    <source>
        <strain evidence="7 8">DSM 26377</strain>
    </source>
</reference>
<feature type="compositionally biased region" description="Basic and acidic residues" evidence="5">
    <location>
        <begin position="181"/>
        <end position="193"/>
    </location>
</feature>
<dbReference type="EMBL" id="SOBT01000008">
    <property type="protein sequence ID" value="TDU30898.1"/>
    <property type="molecule type" value="Genomic_DNA"/>
</dbReference>
<keyword evidence="8" id="KW-1185">Reference proteome</keyword>
<evidence type="ECO:0000256" key="5">
    <source>
        <dbReference type="SAM" id="MobiDB-lite"/>
    </source>
</evidence>
<comment type="subcellular location">
    <subcellularLocation>
        <location evidence="1">Cell outer membrane</location>
    </subcellularLocation>
</comment>